<evidence type="ECO:0000313" key="4">
    <source>
        <dbReference type="Proteomes" id="UP000184292"/>
    </source>
</evidence>
<reference evidence="3 4" key="1">
    <citation type="submission" date="2016-11" db="EMBL/GenBank/DDBJ databases">
        <authorList>
            <person name="Jaros S."/>
            <person name="Januszkiewicz K."/>
            <person name="Wedrychowicz H."/>
        </authorList>
    </citation>
    <scope>NUCLEOTIDE SEQUENCE [LARGE SCALE GENOMIC DNA]</scope>
    <source>
        <strain evidence="3 4">DSM 100565</strain>
    </source>
</reference>
<gene>
    <name evidence="3" type="ORF">SAMN05444417_2181</name>
</gene>
<dbReference type="EMBL" id="FQYO01000003">
    <property type="protein sequence ID" value="SHI89085.1"/>
    <property type="molecule type" value="Genomic_DNA"/>
</dbReference>
<dbReference type="Pfam" id="PF13767">
    <property type="entry name" value="DUF4168"/>
    <property type="match status" value="1"/>
</dbReference>
<feature type="chain" id="PRO_5009917200" description="DUF4168 domain-containing protein" evidence="1">
    <location>
        <begin position="28"/>
        <end position="140"/>
    </location>
</feature>
<name>A0A1M6EUC1_9RHOB</name>
<feature type="domain" description="DUF4168" evidence="2">
    <location>
        <begin position="50"/>
        <end position="125"/>
    </location>
</feature>
<keyword evidence="4" id="KW-1185">Reference proteome</keyword>
<proteinExistence type="predicted"/>
<dbReference type="RefSeq" id="WP_073329829.1">
    <property type="nucleotide sequence ID" value="NZ_FQYO01000003.1"/>
</dbReference>
<dbReference type="Proteomes" id="UP000184292">
    <property type="component" value="Unassembled WGS sequence"/>
</dbReference>
<accession>A0A1M6EUC1</accession>
<evidence type="ECO:0000259" key="2">
    <source>
        <dbReference type="Pfam" id="PF13767"/>
    </source>
</evidence>
<evidence type="ECO:0000313" key="3">
    <source>
        <dbReference type="EMBL" id="SHI89085.1"/>
    </source>
</evidence>
<feature type="signal peptide" evidence="1">
    <location>
        <begin position="1"/>
        <end position="27"/>
    </location>
</feature>
<evidence type="ECO:0000256" key="1">
    <source>
        <dbReference type="SAM" id="SignalP"/>
    </source>
</evidence>
<keyword evidence="1" id="KW-0732">Signal</keyword>
<organism evidence="3 4">
    <name type="scientific">Wenxinia saemankumensis</name>
    <dbReference type="NCBI Taxonomy" id="1447782"/>
    <lineage>
        <taxon>Bacteria</taxon>
        <taxon>Pseudomonadati</taxon>
        <taxon>Pseudomonadota</taxon>
        <taxon>Alphaproteobacteria</taxon>
        <taxon>Rhodobacterales</taxon>
        <taxon>Roseobacteraceae</taxon>
        <taxon>Wenxinia</taxon>
    </lineage>
</organism>
<dbReference type="AlphaFoldDB" id="A0A1M6EUC1"/>
<protein>
    <recommendedName>
        <fullName evidence="2">DUF4168 domain-containing protein</fullName>
    </recommendedName>
</protein>
<dbReference type="STRING" id="1447782.SAMN05444417_2181"/>
<dbReference type="InterPro" id="IPR025433">
    <property type="entry name" value="DUF4168"/>
</dbReference>
<sequence length="140" mass="14403">MTTRTTRTALALTLAGAMGAAPLAALAQEAETAPGATTAPAPLTAAEIDDATLAAFADAVVAVEEIRASWEPRIAEAETADQQGLVEQAGNEMIAAIEDTEGLTLEEYVAVNEAAAQDPELAERILALLPEDMRMAPSNG</sequence>